<proteinExistence type="predicted"/>
<evidence type="ECO:0000313" key="2">
    <source>
        <dbReference type="Proteomes" id="UP001631969"/>
    </source>
</evidence>
<name>A0ACC7P384_9BACL</name>
<dbReference type="EMBL" id="JBJURJ010000016">
    <property type="protein sequence ID" value="MFM9331132.1"/>
    <property type="molecule type" value="Genomic_DNA"/>
</dbReference>
<organism evidence="1 2">
    <name type="scientific">Paenibacillus mesotrionivorans</name>
    <dbReference type="NCBI Taxonomy" id="3160968"/>
    <lineage>
        <taxon>Bacteria</taxon>
        <taxon>Bacillati</taxon>
        <taxon>Bacillota</taxon>
        <taxon>Bacilli</taxon>
        <taxon>Bacillales</taxon>
        <taxon>Paenibacillaceae</taxon>
        <taxon>Paenibacillus</taxon>
    </lineage>
</organism>
<evidence type="ECO:0000313" key="1">
    <source>
        <dbReference type="EMBL" id="MFM9331132.1"/>
    </source>
</evidence>
<protein>
    <submittedName>
        <fullName evidence="1">ABC transporter substrate-binding protein</fullName>
    </submittedName>
</protein>
<reference evidence="1" key="1">
    <citation type="submission" date="2024-12" db="EMBL/GenBank/DDBJ databases">
        <authorList>
            <person name="Wu N."/>
        </authorList>
    </citation>
    <scope>NUCLEOTIDE SEQUENCE</scope>
    <source>
        <strain evidence="1">P15</strain>
    </source>
</reference>
<keyword evidence="2" id="KW-1185">Reference proteome</keyword>
<sequence>MKSIFVGNRLRSAKMGLAALLLVTWLPACGTSGKETPQAAPTVSPSAAATAAVSAQPSPAAPATVTFTDSAGRKVELPSSIERIAPSGQLAQMVLFALAPDKLVGLSNKWNGDAGAFMDDKYLKLPVFGQFYGSANLNKEALAAAKPQVIIDIGEKKSSIVEDMDGVQKQLGIPTIFVEATLSTMSTAYDTLGKILGMPQEAKTLSDYTKEIYTTTTDTMKKIGDKKVKVLYSLGDTGTNVIAKGSFHSEVLDLMADNAAVVDNPSGKGTGNEVSLEQIVQWKPDVILFAPNSMYGKASSDPTWKTMKAISGGKFYEVPANPFNWLGSPPSINRYMGMVWLSELLYPDAFSYDMKKEVSRFYTLFYHSKPLTDEQYTSLTGRAIRK</sequence>
<accession>A0ACC7P384</accession>
<dbReference type="Proteomes" id="UP001631969">
    <property type="component" value="Unassembled WGS sequence"/>
</dbReference>
<comment type="caution">
    <text evidence="1">The sequence shown here is derived from an EMBL/GenBank/DDBJ whole genome shotgun (WGS) entry which is preliminary data.</text>
</comment>
<gene>
    <name evidence="1" type="ORF">ACI1P1_22820</name>
</gene>